<feature type="transmembrane region" description="Helical" evidence="7">
    <location>
        <begin position="367"/>
        <end position="387"/>
    </location>
</feature>
<dbReference type="Pfam" id="PF12349">
    <property type="entry name" value="Sterol-sensing"/>
    <property type="match status" value="1"/>
</dbReference>
<dbReference type="OMA" id="HIGHAYA"/>
<feature type="transmembrane region" description="Helical" evidence="7">
    <location>
        <begin position="469"/>
        <end position="489"/>
    </location>
</feature>
<evidence type="ECO:0000256" key="6">
    <source>
        <dbReference type="ARBA" id="ARBA00038046"/>
    </source>
</evidence>
<dbReference type="InterPro" id="IPR052081">
    <property type="entry name" value="Dispatched_Hh_regulator"/>
</dbReference>
<dbReference type="SUPFAM" id="SSF82866">
    <property type="entry name" value="Multidrug efflux transporter AcrB transmembrane domain"/>
    <property type="match status" value="2"/>
</dbReference>
<reference evidence="9" key="1">
    <citation type="submission" date="2022-11" db="UniProtKB">
        <authorList>
            <consortium name="EnsemblMetazoa"/>
        </authorList>
    </citation>
    <scope>IDENTIFICATION</scope>
</reference>
<feature type="transmembrane region" description="Helical" evidence="7">
    <location>
        <begin position="920"/>
        <end position="940"/>
    </location>
</feature>
<feature type="transmembrane region" description="Helical" evidence="7">
    <location>
        <begin position="571"/>
        <end position="591"/>
    </location>
</feature>
<feature type="domain" description="SSD" evidence="8">
    <location>
        <begin position="395"/>
        <end position="526"/>
    </location>
</feature>
<dbReference type="AlphaFoldDB" id="A0A913ZYG7"/>
<organism evidence="9 10">
    <name type="scientific">Patiria miniata</name>
    <name type="common">Bat star</name>
    <name type="synonym">Asterina miniata</name>
    <dbReference type="NCBI Taxonomy" id="46514"/>
    <lineage>
        <taxon>Eukaryota</taxon>
        <taxon>Metazoa</taxon>
        <taxon>Echinodermata</taxon>
        <taxon>Eleutherozoa</taxon>
        <taxon>Asterozoa</taxon>
        <taxon>Asteroidea</taxon>
        <taxon>Valvatacea</taxon>
        <taxon>Valvatida</taxon>
        <taxon>Asterinidae</taxon>
        <taxon>Patiria</taxon>
    </lineage>
</organism>
<feature type="transmembrane region" description="Helical" evidence="7">
    <location>
        <begin position="501"/>
        <end position="520"/>
    </location>
</feature>
<dbReference type="GeneID" id="119728110"/>
<evidence type="ECO:0000256" key="4">
    <source>
        <dbReference type="ARBA" id="ARBA00023136"/>
    </source>
</evidence>
<evidence type="ECO:0000256" key="3">
    <source>
        <dbReference type="ARBA" id="ARBA00022989"/>
    </source>
</evidence>
<feature type="transmembrane region" description="Helical" evidence="7">
    <location>
        <begin position="851"/>
        <end position="874"/>
    </location>
</feature>
<dbReference type="RefSeq" id="XP_038056111.1">
    <property type="nucleotide sequence ID" value="XM_038200183.1"/>
</dbReference>
<dbReference type="PROSITE" id="PS50156">
    <property type="entry name" value="SSD"/>
    <property type="match status" value="1"/>
</dbReference>
<evidence type="ECO:0000256" key="5">
    <source>
        <dbReference type="ARBA" id="ARBA00023180"/>
    </source>
</evidence>
<dbReference type="OrthoDB" id="193905at2759"/>
<dbReference type="EnsemblMetazoa" id="XM_038200183.1">
    <property type="protein sequence ID" value="XP_038056111.1"/>
    <property type="gene ID" value="LOC119728110"/>
</dbReference>
<evidence type="ECO:0000256" key="7">
    <source>
        <dbReference type="SAM" id="Phobius"/>
    </source>
</evidence>
<dbReference type="InterPro" id="IPR053958">
    <property type="entry name" value="HMGCR/SNAP/NPC1-like_SSD"/>
</dbReference>
<keyword evidence="3 7" id="KW-1133">Transmembrane helix</keyword>
<dbReference type="GO" id="GO:0022857">
    <property type="term" value="F:transmembrane transporter activity"/>
    <property type="evidence" value="ECO:0007669"/>
    <property type="project" value="TreeGrafter"/>
</dbReference>
<feature type="transmembrane region" description="Helical" evidence="7">
    <location>
        <begin position="947"/>
        <end position="969"/>
    </location>
</feature>
<dbReference type="Proteomes" id="UP000887568">
    <property type="component" value="Unplaced"/>
</dbReference>
<evidence type="ECO:0000313" key="9">
    <source>
        <dbReference type="EnsemblMetazoa" id="XP_038056111.1"/>
    </source>
</evidence>
<accession>A0A913ZYG7</accession>
<name>A0A913ZYG7_PATMI</name>
<dbReference type="GO" id="GO:0007224">
    <property type="term" value="P:smoothened signaling pathway"/>
    <property type="evidence" value="ECO:0007669"/>
    <property type="project" value="TreeGrafter"/>
</dbReference>
<dbReference type="PANTHER" id="PTHR45951:SF3">
    <property type="entry name" value="PROTEIN DISPATCHED"/>
    <property type="match status" value="1"/>
</dbReference>
<keyword evidence="4 7" id="KW-0472">Membrane</keyword>
<feature type="transmembrane region" description="Helical" evidence="7">
    <location>
        <begin position="428"/>
        <end position="449"/>
    </location>
</feature>
<dbReference type="Gene3D" id="1.20.1640.10">
    <property type="entry name" value="Multidrug efflux transporter AcrB transmembrane domain"/>
    <property type="match status" value="2"/>
</dbReference>
<comment type="subcellular location">
    <subcellularLocation>
        <location evidence="1">Membrane</location>
        <topology evidence="1">Multi-pass membrane protein</topology>
    </subcellularLocation>
</comment>
<dbReference type="InterPro" id="IPR000731">
    <property type="entry name" value="SSD"/>
</dbReference>
<dbReference type="GO" id="GO:0016020">
    <property type="term" value="C:membrane"/>
    <property type="evidence" value="ECO:0007669"/>
    <property type="project" value="UniProtKB-SubCell"/>
</dbReference>
<evidence type="ECO:0000256" key="1">
    <source>
        <dbReference type="ARBA" id="ARBA00004141"/>
    </source>
</evidence>
<keyword evidence="5" id="KW-0325">Glycoprotein</keyword>
<comment type="similarity">
    <text evidence="6">Belongs to the dispatched family.</text>
</comment>
<proteinExistence type="inferred from homology"/>
<protein>
    <recommendedName>
        <fullName evidence="8">SSD domain-containing protein</fullName>
    </recommendedName>
</protein>
<sequence>MSVQGESAFVFDATNRDPVVQRQSHEDGQINDEQSELEDQRGGPCFICLYRYAKILSRFWYVICLLVFLASGAFATVVFTLYDLPNFSEPYKGFQPRGTDIASRVFSLQNLLLDSEDVLVDRPSDVVTFQPSVTQTPVGGCWLTEETKTNMEPAPGIQFCKSIWDWDDEVATLVLESVEGNILTPEAVASACRAEERFVTSHPSYQDHCLCRGNHTDQACPSAWSIGNYIALLSNKSYCADVVEEDITRTVDLLKLCAPFLYNVSGPDLVKSTISDDFPCQCAQHNFAVHTVLYYLLPTDFSLNIIRNTSPLISPFTFVFFPISGRSEIDALESIYLERIENEPDSDGVTKLKAVEFFLKFKLFPRLLYSDSLFLGIAGAAIFLLIWVYCGSILVTLAAVINAVLSLVLAYFLYIAIFQRPFFPFGNVLAAVLIMGIGADDTFVFIDLWKKFKSELGDQDLPRLVHETLRHTAVTMSVTSLTTASALYITAVSDIPFVKCFAVFAGTAIVMNLVLTMTLLPGAIIMQHKLTACCCSSLTCKPKRDIKKMIFKPLNVFHEDLVPFLVLKLRWIWIIVFLSLMVGSVVVVFFYPTLRLPITSTFQFFQTSHPFEQFDVVYWDQMSYSQNSFPDHVGSIVWGVQAVDNGNTWNPDDLGILSLDESFQLSDPEDQTWLLDLCRDLRSQPFYRAGQETGCFIEEFISFMESPGCVNPRTGYDLSPCCNQSGFPYESALFTSCVAKYAIQGFLPSVFIWNKDSKIAAVTVTFQTTYPSSFQYETNSEFWATVDAWVQGKVDLAPVSLQRGWFVSDSITIRFYDLQESLRAGVPVAMLVTLAIASLILFLTIRNIVLTLWAMLTITSAVVVTVAILVLLGWELNIVEATIITLAVGLSIDFTIHYGVAYKLSPLKTRRQRARYSLTTMTPAISMAALSTFSAGALVLPATVLSYYQIGFFLMLVMVVSWVHSTFFFQSLCTVAGPQEFCVDAPYPSCNGCRSF</sequence>
<evidence type="ECO:0000256" key="2">
    <source>
        <dbReference type="ARBA" id="ARBA00022692"/>
    </source>
</evidence>
<evidence type="ECO:0000313" key="10">
    <source>
        <dbReference type="Proteomes" id="UP000887568"/>
    </source>
</evidence>
<evidence type="ECO:0000259" key="8">
    <source>
        <dbReference type="PROSITE" id="PS50156"/>
    </source>
</evidence>
<feature type="transmembrane region" description="Helical" evidence="7">
    <location>
        <begin position="59"/>
        <end position="82"/>
    </location>
</feature>
<dbReference type="PANTHER" id="PTHR45951">
    <property type="entry name" value="PROTEIN DISPATCHED-RELATED"/>
    <property type="match status" value="1"/>
</dbReference>
<feature type="transmembrane region" description="Helical" evidence="7">
    <location>
        <begin position="824"/>
        <end position="845"/>
    </location>
</feature>
<feature type="transmembrane region" description="Helical" evidence="7">
    <location>
        <begin position="881"/>
        <end position="900"/>
    </location>
</feature>
<feature type="transmembrane region" description="Helical" evidence="7">
    <location>
        <begin position="393"/>
        <end position="416"/>
    </location>
</feature>
<keyword evidence="2 7" id="KW-0812">Transmembrane</keyword>
<keyword evidence="10" id="KW-1185">Reference proteome</keyword>